<reference evidence="5 6" key="1">
    <citation type="submission" date="2017-07" db="EMBL/GenBank/DDBJ databases">
        <title>Paenibacillus herberti R33 genome sequencing and assembly.</title>
        <authorList>
            <person name="Su W."/>
        </authorList>
    </citation>
    <scope>NUCLEOTIDE SEQUENCE [LARGE SCALE GENOMIC DNA]</scope>
    <source>
        <strain evidence="5 6">R33</strain>
    </source>
</reference>
<keyword evidence="2" id="KW-0238">DNA-binding</keyword>
<keyword evidence="3" id="KW-0804">Transcription</keyword>
<dbReference type="Pfam" id="PF14502">
    <property type="entry name" value="HTH_41"/>
    <property type="match status" value="1"/>
</dbReference>
<evidence type="ECO:0000313" key="5">
    <source>
        <dbReference type="EMBL" id="OXM15728.1"/>
    </source>
</evidence>
<evidence type="ECO:0000256" key="1">
    <source>
        <dbReference type="ARBA" id="ARBA00023015"/>
    </source>
</evidence>
<dbReference type="InterPro" id="IPR032791">
    <property type="entry name" value="YhfZ_C"/>
</dbReference>
<protein>
    <recommendedName>
        <fullName evidence="4">HTH gntR-type domain-containing protein</fullName>
    </recommendedName>
</protein>
<dbReference type="InterPro" id="IPR041444">
    <property type="entry name" value="HTH_41"/>
</dbReference>
<accession>A0A229P0S0</accession>
<gene>
    <name evidence="5" type="ORF">CGZ75_03100</name>
</gene>
<evidence type="ECO:0000256" key="2">
    <source>
        <dbReference type="ARBA" id="ARBA00023125"/>
    </source>
</evidence>
<comment type="caution">
    <text evidence="5">The sequence shown here is derived from an EMBL/GenBank/DDBJ whole genome shotgun (WGS) entry which is preliminary data.</text>
</comment>
<dbReference type="Gene3D" id="1.10.10.10">
    <property type="entry name" value="Winged helix-like DNA-binding domain superfamily/Winged helix DNA-binding domain"/>
    <property type="match status" value="1"/>
</dbReference>
<dbReference type="SUPFAM" id="SSF53850">
    <property type="entry name" value="Periplasmic binding protein-like II"/>
    <property type="match status" value="1"/>
</dbReference>
<dbReference type="InterPro" id="IPR036390">
    <property type="entry name" value="WH_DNA-bd_sf"/>
</dbReference>
<dbReference type="GO" id="GO:0003677">
    <property type="term" value="F:DNA binding"/>
    <property type="evidence" value="ECO:0007669"/>
    <property type="project" value="UniProtKB-KW"/>
</dbReference>
<feature type="domain" description="HTH gntR-type" evidence="4">
    <location>
        <begin position="8"/>
        <end position="67"/>
    </location>
</feature>
<dbReference type="InterPro" id="IPR036388">
    <property type="entry name" value="WH-like_DNA-bd_sf"/>
</dbReference>
<sequence>MLLLYGSVAVTLARRLLTMEEGDRLDPIGQLAAEFETGRGTVQAALKLLIDEGALEVDALGKRGSFIKKLNREKLLQLGDLTSIIGVMPVAISTIHYGLSTGLHYAFEQTDIPLVLAQLRGAKNRLHFLRTGRCDFAIISRMSWLQEADKGDLLLLFGFGPGSNVANHALLMPRKHDNGIVDGMRVGVDPTSHDHFLMALKECEGKSVQFIEISYGESIPKLLSGNIDVSICSESIANLPSELKIVPLQYQEVHRDTNTEAVLVVRNNSKWIEDLIQNRIDPAFIATIQSNVVNGKEKPVF</sequence>
<dbReference type="InterPro" id="IPR000524">
    <property type="entry name" value="Tscrpt_reg_HTH_GntR"/>
</dbReference>
<dbReference type="Proteomes" id="UP000215145">
    <property type="component" value="Unassembled WGS sequence"/>
</dbReference>
<dbReference type="GO" id="GO:0003700">
    <property type="term" value="F:DNA-binding transcription factor activity"/>
    <property type="evidence" value="ECO:0007669"/>
    <property type="project" value="InterPro"/>
</dbReference>
<organism evidence="5 6">
    <name type="scientific">Paenibacillus herberti</name>
    <dbReference type="NCBI Taxonomy" id="1619309"/>
    <lineage>
        <taxon>Bacteria</taxon>
        <taxon>Bacillati</taxon>
        <taxon>Bacillota</taxon>
        <taxon>Bacilli</taxon>
        <taxon>Bacillales</taxon>
        <taxon>Paenibacillaceae</taxon>
        <taxon>Paenibacillus</taxon>
    </lineage>
</organism>
<name>A0A229P0S0_9BACL</name>
<dbReference type="SUPFAM" id="SSF46785">
    <property type="entry name" value="Winged helix' DNA-binding domain"/>
    <property type="match status" value="1"/>
</dbReference>
<dbReference type="SMART" id="SM00345">
    <property type="entry name" value="HTH_GNTR"/>
    <property type="match status" value="1"/>
</dbReference>
<dbReference type="Gene3D" id="3.40.190.10">
    <property type="entry name" value="Periplasmic binding protein-like II"/>
    <property type="match status" value="2"/>
</dbReference>
<evidence type="ECO:0000259" key="4">
    <source>
        <dbReference type="SMART" id="SM00345"/>
    </source>
</evidence>
<evidence type="ECO:0000313" key="6">
    <source>
        <dbReference type="Proteomes" id="UP000215145"/>
    </source>
</evidence>
<dbReference type="AlphaFoldDB" id="A0A229P0S0"/>
<dbReference type="OrthoDB" id="147067at2"/>
<dbReference type="EMBL" id="NMUQ01000001">
    <property type="protein sequence ID" value="OXM15728.1"/>
    <property type="molecule type" value="Genomic_DNA"/>
</dbReference>
<keyword evidence="6" id="KW-1185">Reference proteome</keyword>
<dbReference type="Pfam" id="PF14503">
    <property type="entry name" value="YhfZ_C"/>
    <property type="match status" value="1"/>
</dbReference>
<evidence type="ECO:0000256" key="3">
    <source>
        <dbReference type="ARBA" id="ARBA00023163"/>
    </source>
</evidence>
<proteinExistence type="predicted"/>
<keyword evidence="1" id="KW-0805">Transcription regulation</keyword>